<organism evidence="1 2">
    <name type="scientific">Streptosporangium jomthongense</name>
    <dbReference type="NCBI Taxonomy" id="1193683"/>
    <lineage>
        <taxon>Bacteria</taxon>
        <taxon>Bacillati</taxon>
        <taxon>Actinomycetota</taxon>
        <taxon>Actinomycetes</taxon>
        <taxon>Streptosporangiales</taxon>
        <taxon>Streptosporangiaceae</taxon>
        <taxon>Streptosporangium</taxon>
    </lineage>
</organism>
<dbReference type="EMBL" id="JBHSBC010000014">
    <property type="protein sequence ID" value="MFC3981814.1"/>
    <property type="molecule type" value="Genomic_DNA"/>
</dbReference>
<proteinExistence type="predicted"/>
<dbReference type="Proteomes" id="UP001595698">
    <property type="component" value="Unassembled WGS sequence"/>
</dbReference>
<gene>
    <name evidence="1" type="ORF">ACFOYY_16860</name>
</gene>
<reference evidence="2" key="1">
    <citation type="journal article" date="2019" name="Int. J. Syst. Evol. Microbiol.">
        <title>The Global Catalogue of Microorganisms (GCM) 10K type strain sequencing project: providing services to taxonomists for standard genome sequencing and annotation.</title>
        <authorList>
            <consortium name="The Broad Institute Genomics Platform"/>
            <consortium name="The Broad Institute Genome Sequencing Center for Infectious Disease"/>
            <person name="Wu L."/>
            <person name="Ma J."/>
        </authorList>
    </citation>
    <scope>NUCLEOTIDE SEQUENCE [LARGE SCALE GENOMIC DNA]</scope>
    <source>
        <strain evidence="2">TBRC 7912</strain>
    </source>
</reference>
<dbReference type="SUPFAM" id="SSF52833">
    <property type="entry name" value="Thioredoxin-like"/>
    <property type="match status" value="1"/>
</dbReference>
<dbReference type="InterPro" id="IPR036249">
    <property type="entry name" value="Thioredoxin-like_sf"/>
</dbReference>
<evidence type="ECO:0008006" key="3">
    <source>
        <dbReference type="Google" id="ProtNLM"/>
    </source>
</evidence>
<sequence>MNLVLTLGVIRRLRDHTERLDGLTHPKSMIEPITGPGTRPGPFTARTVDAEAVTGAQLAGGLVGFFSPTCDACHEWLPRFAAAARALPEGRRQALAVIVAPTDEVAADMVSQLRENVMVVIERDRGPLAAAFKTSAYPAMCRLGADGAVTHTGRGAVAVPAEM</sequence>
<evidence type="ECO:0000313" key="2">
    <source>
        <dbReference type="Proteomes" id="UP001595698"/>
    </source>
</evidence>
<accession>A0ABV8F1V7</accession>
<keyword evidence="2" id="KW-1185">Reference proteome</keyword>
<dbReference type="Gene3D" id="3.40.30.10">
    <property type="entry name" value="Glutaredoxin"/>
    <property type="match status" value="1"/>
</dbReference>
<name>A0ABV8F1V7_9ACTN</name>
<comment type="caution">
    <text evidence="1">The sequence shown here is derived from an EMBL/GenBank/DDBJ whole genome shotgun (WGS) entry which is preliminary data.</text>
</comment>
<dbReference type="RefSeq" id="WP_362775160.1">
    <property type="nucleotide sequence ID" value="NZ_JBHSBC010000014.1"/>
</dbReference>
<evidence type="ECO:0000313" key="1">
    <source>
        <dbReference type="EMBL" id="MFC3981814.1"/>
    </source>
</evidence>
<protein>
    <recommendedName>
        <fullName evidence="3">Thioredoxin domain-containing protein</fullName>
    </recommendedName>
</protein>